<feature type="domain" description="Tubulin/FtsZ GTPase" evidence="3">
    <location>
        <begin position="89"/>
        <end position="140"/>
    </location>
</feature>
<dbReference type="EMBL" id="JBBJCI010000207">
    <property type="protein sequence ID" value="KAK7241016.1"/>
    <property type="molecule type" value="Genomic_DNA"/>
</dbReference>
<evidence type="ECO:0000259" key="3">
    <source>
        <dbReference type="Pfam" id="PF00091"/>
    </source>
</evidence>
<accession>A0ABR1FY02</accession>
<dbReference type="PANTHER" id="PTHR30314">
    <property type="entry name" value="CELL DIVISION PROTEIN FTSZ-RELATED"/>
    <property type="match status" value="1"/>
</dbReference>
<organism evidence="4 5">
    <name type="scientific">Aureococcus anophagefferens</name>
    <name type="common">Harmful bloom alga</name>
    <dbReference type="NCBI Taxonomy" id="44056"/>
    <lineage>
        <taxon>Eukaryota</taxon>
        <taxon>Sar</taxon>
        <taxon>Stramenopiles</taxon>
        <taxon>Ochrophyta</taxon>
        <taxon>Pelagophyceae</taxon>
        <taxon>Pelagomonadales</taxon>
        <taxon>Pelagomonadaceae</taxon>
        <taxon>Aureococcus</taxon>
    </lineage>
</organism>
<dbReference type="InterPro" id="IPR020805">
    <property type="entry name" value="Cell_div_FtsZ_CS"/>
</dbReference>
<proteinExistence type="predicted"/>
<name>A0ABR1FY02_AURAN</name>
<dbReference type="SUPFAM" id="SSF52490">
    <property type="entry name" value="Tubulin nucleotide-binding domain-like"/>
    <property type="match status" value="1"/>
</dbReference>
<keyword evidence="5" id="KW-1185">Reference proteome</keyword>
<dbReference type="InterPro" id="IPR017975">
    <property type="entry name" value="Tubulin_CS"/>
</dbReference>
<protein>
    <submittedName>
        <fullName evidence="4">FtsZ-like GTPase</fullName>
    </submittedName>
</protein>
<evidence type="ECO:0000256" key="1">
    <source>
        <dbReference type="ARBA" id="ARBA00022741"/>
    </source>
</evidence>
<keyword evidence="1" id="KW-0547">Nucleotide-binding</keyword>
<evidence type="ECO:0000313" key="4">
    <source>
        <dbReference type="EMBL" id="KAK7241016.1"/>
    </source>
</evidence>
<comment type="caution">
    <text evidence="4">The sequence shown here is derived from an EMBL/GenBank/DDBJ whole genome shotgun (WGS) entry which is preliminary data.</text>
</comment>
<keyword evidence="2" id="KW-0342">GTP-binding</keyword>
<dbReference type="Proteomes" id="UP001363151">
    <property type="component" value="Unassembled WGS sequence"/>
</dbReference>
<evidence type="ECO:0000313" key="5">
    <source>
        <dbReference type="Proteomes" id="UP001363151"/>
    </source>
</evidence>
<dbReference type="PROSITE" id="PS01135">
    <property type="entry name" value="FTSZ_2"/>
    <property type="match status" value="1"/>
</dbReference>
<dbReference type="PANTHER" id="PTHR30314:SF3">
    <property type="entry name" value="MITOCHONDRIAL DIVISION PROTEIN FSZA"/>
    <property type="match status" value="1"/>
</dbReference>
<gene>
    <name evidence="4" type="ORF">SO694_00054142</name>
</gene>
<reference evidence="4 5" key="1">
    <citation type="submission" date="2024-03" db="EMBL/GenBank/DDBJ databases">
        <title>Aureococcus anophagefferens CCMP1851 and Kratosvirus quantuckense: Draft genome of a second virus-susceptible host strain in the model system.</title>
        <authorList>
            <person name="Chase E."/>
            <person name="Truchon A.R."/>
            <person name="Schepens W."/>
            <person name="Wilhelm S.W."/>
        </authorList>
    </citation>
    <scope>NUCLEOTIDE SEQUENCE [LARGE SCALE GENOMIC DNA]</scope>
    <source>
        <strain evidence="4 5">CCMP1851</strain>
    </source>
</reference>
<dbReference type="PROSITE" id="PS00227">
    <property type="entry name" value="TUBULIN"/>
    <property type="match status" value="1"/>
</dbReference>
<evidence type="ECO:0000256" key="2">
    <source>
        <dbReference type="ARBA" id="ARBA00023134"/>
    </source>
</evidence>
<dbReference type="InterPro" id="IPR003008">
    <property type="entry name" value="Tubulin_FtsZ_GTPase"/>
</dbReference>
<dbReference type="Pfam" id="PF00091">
    <property type="entry name" value="Tubulin"/>
    <property type="match status" value="1"/>
</dbReference>
<dbReference type="Gene3D" id="3.40.50.1440">
    <property type="entry name" value="Tubulin/FtsZ, GTPase domain"/>
    <property type="match status" value="1"/>
</dbReference>
<dbReference type="InterPro" id="IPR045061">
    <property type="entry name" value="FtsZ/CetZ"/>
</dbReference>
<sequence length="142" mass="13814">MVRKIAALTAALAYSADALAPKKAGLFQGRYDAAAGTFKTEQLRAASFDEFQLDATSAAASPAGQLYTADGAPLMTAPCCIKVVGVGGGGGNAGEAAAEESRAEIAAALSGADMVFVTAGMGGGTGSGAAPIVASVAKELGR</sequence>
<dbReference type="InterPro" id="IPR036525">
    <property type="entry name" value="Tubulin/FtsZ_GTPase_sf"/>
</dbReference>